<reference evidence="4 5" key="1">
    <citation type="journal article" date="2014" name="Am. J. Bot.">
        <title>Genome assembly and annotation for red clover (Trifolium pratense; Fabaceae).</title>
        <authorList>
            <person name="Istvanek J."/>
            <person name="Jaros M."/>
            <person name="Krenek A."/>
            <person name="Repkova J."/>
        </authorList>
    </citation>
    <scope>NUCLEOTIDE SEQUENCE [LARGE SCALE GENOMIC DNA]</scope>
    <source>
        <strain evidence="5">cv. Tatra</strain>
        <tissue evidence="4">Young leaves</tissue>
    </source>
</reference>
<gene>
    <name evidence="4" type="ORF">L195_g011939</name>
</gene>
<evidence type="ECO:0000313" key="5">
    <source>
        <dbReference type="Proteomes" id="UP000236291"/>
    </source>
</evidence>
<evidence type="ECO:0000256" key="1">
    <source>
        <dbReference type="ARBA" id="ARBA00010040"/>
    </source>
</evidence>
<protein>
    <submittedName>
        <fullName evidence="4">Acylamino-acid-releasing enzyme-like protein</fullName>
    </submittedName>
</protein>
<feature type="domain" description="Acylamino-acid-releasing enzyme N-terminal" evidence="3">
    <location>
        <begin position="3"/>
        <end position="140"/>
    </location>
</feature>
<comment type="similarity">
    <text evidence="1">Belongs to the peptidase S9C family.</text>
</comment>
<dbReference type="ExpressionAtlas" id="A0A2K3PIX9">
    <property type="expression patterns" value="baseline"/>
</dbReference>
<comment type="caution">
    <text evidence="4">The sequence shown here is derived from an EMBL/GenBank/DDBJ whole genome shotgun (WGS) entry which is preliminary data.</text>
</comment>
<proteinExistence type="inferred from homology"/>
<evidence type="ECO:0000259" key="3">
    <source>
        <dbReference type="Pfam" id="PF19283"/>
    </source>
</evidence>
<dbReference type="InterPro" id="IPR045550">
    <property type="entry name" value="AARE_N"/>
</dbReference>
<accession>A0A2K3PIX9</accession>
<feature type="non-terminal residue" evidence="4">
    <location>
        <position position="140"/>
    </location>
</feature>
<dbReference type="STRING" id="57577.A0A2K3PIX9"/>
<reference evidence="4 5" key="2">
    <citation type="journal article" date="2017" name="Front. Plant Sci.">
        <title>Gene Classification and Mining of Molecular Markers Useful in Red Clover (Trifolium pratense) Breeding.</title>
        <authorList>
            <person name="Istvanek J."/>
            <person name="Dluhosova J."/>
            <person name="Dluhos P."/>
            <person name="Patkova L."/>
            <person name="Nedelnik J."/>
            <person name="Repkova J."/>
        </authorList>
    </citation>
    <scope>NUCLEOTIDE SEQUENCE [LARGE SCALE GENOMIC DNA]</scope>
    <source>
        <strain evidence="5">cv. Tatra</strain>
        <tissue evidence="4">Young leaves</tissue>
    </source>
</reference>
<dbReference type="Pfam" id="PF19283">
    <property type="entry name" value="APEH_N"/>
    <property type="match status" value="1"/>
</dbReference>
<sequence length="140" mass="15675">MATTEEEHYASFSNLLPQFTNIPSIHKAWFFNSNTLGMFSITQPDLLTNNTKTLIMSCNVDKQENDGSVVEFLWTPFPIEMSGVVSMIVPSPSGSKLLVIRNQEEKEGGVSCCFEIWSCSCLEKEFHIPQSMHGSVYNDG</sequence>
<evidence type="ECO:0000256" key="2">
    <source>
        <dbReference type="ARBA" id="ARBA00022801"/>
    </source>
</evidence>
<evidence type="ECO:0000313" key="4">
    <source>
        <dbReference type="EMBL" id="PNY15246.1"/>
    </source>
</evidence>
<organism evidence="4 5">
    <name type="scientific">Trifolium pratense</name>
    <name type="common">Red clover</name>
    <dbReference type="NCBI Taxonomy" id="57577"/>
    <lineage>
        <taxon>Eukaryota</taxon>
        <taxon>Viridiplantae</taxon>
        <taxon>Streptophyta</taxon>
        <taxon>Embryophyta</taxon>
        <taxon>Tracheophyta</taxon>
        <taxon>Spermatophyta</taxon>
        <taxon>Magnoliopsida</taxon>
        <taxon>eudicotyledons</taxon>
        <taxon>Gunneridae</taxon>
        <taxon>Pentapetalae</taxon>
        <taxon>rosids</taxon>
        <taxon>fabids</taxon>
        <taxon>Fabales</taxon>
        <taxon>Fabaceae</taxon>
        <taxon>Papilionoideae</taxon>
        <taxon>50 kb inversion clade</taxon>
        <taxon>NPAAA clade</taxon>
        <taxon>Hologalegina</taxon>
        <taxon>IRL clade</taxon>
        <taxon>Trifolieae</taxon>
        <taxon>Trifolium</taxon>
    </lineage>
</organism>
<dbReference type="EMBL" id="ASHM01007514">
    <property type="protein sequence ID" value="PNY15246.1"/>
    <property type="molecule type" value="Genomic_DNA"/>
</dbReference>
<dbReference type="PANTHER" id="PTHR42776:SF23">
    <property type="entry name" value="ACYLAMINOACYL-PEPTIDASE"/>
    <property type="match status" value="1"/>
</dbReference>
<dbReference type="PANTHER" id="PTHR42776">
    <property type="entry name" value="SERINE PEPTIDASE S9 FAMILY MEMBER"/>
    <property type="match status" value="1"/>
</dbReference>
<keyword evidence="2" id="KW-0378">Hydrolase</keyword>
<dbReference type="AlphaFoldDB" id="A0A2K3PIX9"/>
<dbReference type="Proteomes" id="UP000236291">
    <property type="component" value="Unassembled WGS sequence"/>
</dbReference>
<name>A0A2K3PIX9_TRIPR</name>
<dbReference type="GO" id="GO:0004252">
    <property type="term" value="F:serine-type endopeptidase activity"/>
    <property type="evidence" value="ECO:0007669"/>
    <property type="project" value="TreeGrafter"/>
</dbReference>